<evidence type="ECO:0000256" key="1">
    <source>
        <dbReference type="SAM" id="SignalP"/>
    </source>
</evidence>
<name>A0A915DQE2_9BILA</name>
<accession>A0A915DQE2</accession>
<evidence type="ECO:0000313" key="3">
    <source>
        <dbReference type="Proteomes" id="UP000887574"/>
    </source>
</evidence>
<sequence length="173" mass="19365">MYSLQPYITTFLFFCLILLGAKLSAEDILTNPILVTPPSTAAQLLFPSRRKSPAKKMRNTYDLPAQGYSFTESLTQHVENGEEGLVEQEDTNLLLILLRQASTALVYSTLCANNWRSLLCQPQGECPTPIQLNIRCVKGNPINWCHHHIDCSRKALCCDSGCGYNVCVEQQEI</sequence>
<reference evidence="4" key="1">
    <citation type="submission" date="2022-11" db="UniProtKB">
        <authorList>
            <consortium name="WormBaseParasite"/>
        </authorList>
    </citation>
    <scope>IDENTIFICATION</scope>
</reference>
<dbReference type="GO" id="GO:0005576">
    <property type="term" value="C:extracellular region"/>
    <property type="evidence" value="ECO:0007669"/>
    <property type="project" value="InterPro"/>
</dbReference>
<keyword evidence="3" id="KW-1185">Reference proteome</keyword>
<feature type="chain" id="PRO_5037893179" evidence="1">
    <location>
        <begin position="26"/>
        <end position="173"/>
    </location>
</feature>
<dbReference type="WBParaSite" id="jg22428">
    <property type="protein sequence ID" value="jg22428"/>
    <property type="gene ID" value="jg22428"/>
</dbReference>
<protein>
    <submittedName>
        <fullName evidence="4">WAP domain-containing protein</fullName>
    </submittedName>
</protein>
<dbReference type="Gene3D" id="4.10.75.10">
    <property type="entry name" value="Elafin-like"/>
    <property type="match status" value="1"/>
</dbReference>
<dbReference type="PANTHER" id="PTHR36938:SF3">
    <property type="entry name" value="WAP DOMAIN-CONTAINING PROTEIN"/>
    <property type="match status" value="1"/>
</dbReference>
<dbReference type="Proteomes" id="UP000887574">
    <property type="component" value="Unplaced"/>
</dbReference>
<feature type="signal peptide" evidence="1">
    <location>
        <begin position="1"/>
        <end position="25"/>
    </location>
</feature>
<organism evidence="3 4">
    <name type="scientific">Ditylenchus dipsaci</name>
    <dbReference type="NCBI Taxonomy" id="166011"/>
    <lineage>
        <taxon>Eukaryota</taxon>
        <taxon>Metazoa</taxon>
        <taxon>Ecdysozoa</taxon>
        <taxon>Nematoda</taxon>
        <taxon>Chromadorea</taxon>
        <taxon>Rhabditida</taxon>
        <taxon>Tylenchina</taxon>
        <taxon>Tylenchomorpha</taxon>
        <taxon>Sphaerularioidea</taxon>
        <taxon>Anguinidae</taxon>
        <taxon>Anguininae</taxon>
        <taxon>Ditylenchus</taxon>
    </lineage>
</organism>
<feature type="domain" description="WAP" evidence="2">
    <location>
        <begin position="123"/>
        <end position="169"/>
    </location>
</feature>
<dbReference type="InterPro" id="IPR008197">
    <property type="entry name" value="WAP_dom"/>
</dbReference>
<dbReference type="AlphaFoldDB" id="A0A915DQE2"/>
<dbReference type="Pfam" id="PF00095">
    <property type="entry name" value="WAP"/>
    <property type="match status" value="1"/>
</dbReference>
<dbReference type="PANTHER" id="PTHR36938">
    <property type="entry name" value="PROTEIN CBG26935"/>
    <property type="match status" value="1"/>
</dbReference>
<proteinExistence type="predicted"/>
<evidence type="ECO:0000313" key="4">
    <source>
        <dbReference type="WBParaSite" id="jg22428"/>
    </source>
</evidence>
<dbReference type="GO" id="GO:0030414">
    <property type="term" value="F:peptidase inhibitor activity"/>
    <property type="evidence" value="ECO:0007669"/>
    <property type="project" value="InterPro"/>
</dbReference>
<dbReference type="InterPro" id="IPR036645">
    <property type="entry name" value="Elafin-like_sf"/>
</dbReference>
<evidence type="ECO:0000259" key="2">
    <source>
        <dbReference type="Pfam" id="PF00095"/>
    </source>
</evidence>
<keyword evidence="1" id="KW-0732">Signal</keyword>